<dbReference type="SUPFAM" id="SSF54427">
    <property type="entry name" value="NTF2-like"/>
    <property type="match status" value="1"/>
</dbReference>
<reference evidence="4" key="1">
    <citation type="submission" date="2021-01" db="EMBL/GenBank/DDBJ databases">
        <authorList>
            <person name="Corre E."/>
            <person name="Pelletier E."/>
            <person name="Niang G."/>
            <person name="Scheremetjew M."/>
            <person name="Finn R."/>
            <person name="Kale V."/>
            <person name="Holt S."/>
            <person name="Cochrane G."/>
            <person name="Meng A."/>
            <person name="Brown T."/>
            <person name="Cohen L."/>
        </authorList>
    </citation>
    <scope>NUCLEOTIDE SEQUENCE</scope>
    <source>
        <strain evidence="4">10249 10 AB</strain>
    </source>
</reference>
<evidence type="ECO:0000313" key="4">
    <source>
        <dbReference type="EMBL" id="CAE0730481.1"/>
    </source>
</evidence>
<dbReference type="PANTHER" id="PTHR12612">
    <property type="entry name" value="NUCLEAR TRANSPORT FACTOR 2"/>
    <property type="match status" value="1"/>
</dbReference>
<dbReference type="CDD" id="cd00780">
    <property type="entry name" value="NTF2"/>
    <property type="match status" value="1"/>
</dbReference>
<dbReference type="PROSITE" id="PS50177">
    <property type="entry name" value="NTF2_DOMAIN"/>
    <property type="match status" value="1"/>
</dbReference>
<keyword evidence="2" id="KW-0539">Nucleus</keyword>
<dbReference type="Gene3D" id="3.10.450.50">
    <property type="match status" value="1"/>
</dbReference>
<keyword evidence="2" id="KW-0813">Transport</keyword>
<dbReference type="EMBL" id="HBIX01035536">
    <property type="protein sequence ID" value="CAE0730481.1"/>
    <property type="molecule type" value="Transcribed_RNA"/>
</dbReference>
<accession>A0A7S4ERR8</accession>
<feature type="domain" description="NTF2" evidence="3">
    <location>
        <begin position="6"/>
        <end position="118"/>
    </location>
</feature>
<sequence>MSAEDVAKAFVSHYYNTFDSNVDGLGGLFTERSMMTFEGTQLMGSVGIMEKIKSFGQTKHTVKTMDIQPAIDGQSIVIFVTGGIEIGGPGNPLHFSEFFYLVSKGPGEYYVHNDIFRLNYGL</sequence>
<dbReference type="FunFam" id="3.10.450.50:FF:000005">
    <property type="entry name" value="Nuclear transport factor 2"/>
    <property type="match status" value="1"/>
</dbReference>
<dbReference type="GO" id="GO:0006606">
    <property type="term" value="P:protein import into nucleus"/>
    <property type="evidence" value="ECO:0007669"/>
    <property type="project" value="UniProtKB-ARBA"/>
</dbReference>
<name>A0A7S4ERR8_9STRA</name>
<keyword evidence="2" id="KW-0653">Protein transport</keyword>
<dbReference type="Pfam" id="PF02136">
    <property type="entry name" value="NTF2"/>
    <property type="match status" value="1"/>
</dbReference>
<comment type="function">
    <text evidence="2">Has a role in nuclear-cytoplasmic transport of proteins and mRNAs.</text>
</comment>
<organism evidence="4">
    <name type="scientific">Pseudo-nitzschia australis</name>
    <dbReference type="NCBI Taxonomy" id="44445"/>
    <lineage>
        <taxon>Eukaryota</taxon>
        <taxon>Sar</taxon>
        <taxon>Stramenopiles</taxon>
        <taxon>Ochrophyta</taxon>
        <taxon>Bacillariophyta</taxon>
        <taxon>Bacillariophyceae</taxon>
        <taxon>Bacillariophycidae</taxon>
        <taxon>Bacillariales</taxon>
        <taxon>Bacillariaceae</taxon>
        <taxon>Pseudo-nitzschia</taxon>
    </lineage>
</organism>
<gene>
    <name evidence="4" type="ORF">PAUS00366_LOCUS23267</name>
</gene>
<dbReference type="InterPro" id="IPR018222">
    <property type="entry name" value="Nuclear_transport_factor_2_euk"/>
</dbReference>
<dbReference type="InterPro" id="IPR002075">
    <property type="entry name" value="NTF2_dom"/>
</dbReference>
<evidence type="ECO:0000259" key="3">
    <source>
        <dbReference type="PROSITE" id="PS50177"/>
    </source>
</evidence>
<proteinExistence type="predicted"/>
<dbReference type="InterPro" id="IPR032710">
    <property type="entry name" value="NTF2-like_dom_sf"/>
</dbReference>
<protein>
    <recommendedName>
        <fullName evidence="2">Nuclear transport factor 2</fullName>
        <shortName evidence="2">NTF-2</shortName>
    </recommendedName>
</protein>
<comment type="subcellular location">
    <subcellularLocation>
        <location evidence="2">Cytoplasm</location>
    </subcellularLocation>
    <subcellularLocation>
        <location evidence="2">Nucleus</location>
    </subcellularLocation>
</comment>
<dbReference type="InterPro" id="IPR045875">
    <property type="entry name" value="NTF2"/>
</dbReference>
<dbReference type="GO" id="GO:0051028">
    <property type="term" value="P:mRNA transport"/>
    <property type="evidence" value="ECO:0007669"/>
    <property type="project" value="UniProtKB-UniRule"/>
</dbReference>
<dbReference type="GO" id="GO:0005737">
    <property type="term" value="C:cytoplasm"/>
    <property type="evidence" value="ECO:0007669"/>
    <property type="project" value="UniProtKB-SubCell"/>
</dbReference>
<evidence type="ECO:0000256" key="1">
    <source>
        <dbReference type="ARBA" id="ARBA00022490"/>
    </source>
</evidence>
<dbReference type="AlphaFoldDB" id="A0A7S4ERR8"/>
<keyword evidence="1 2" id="KW-0963">Cytoplasm</keyword>
<evidence type="ECO:0000256" key="2">
    <source>
        <dbReference type="RuleBase" id="RU369002"/>
    </source>
</evidence>
<dbReference type="GO" id="GO:0005635">
    <property type="term" value="C:nuclear envelope"/>
    <property type="evidence" value="ECO:0007669"/>
    <property type="project" value="UniProtKB-ARBA"/>
</dbReference>